<accession>M3FT95</accession>
<dbReference type="AlphaFoldDB" id="M3FT95"/>
<reference evidence="1 2" key="1">
    <citation type="submission" date="2013-01" db="EMBL/GenBank/DDBJ databases">
        <authorList>
            <person name="Harkins D.M."/>
            <person name="Durkin A.S."/>
            <person name="Brinkac L.M."/>
            <person name="Haft D.H."/>
            <person name="Selengut J.D."/>
            <person name="Sanka R."/>
            <person name="DePew J."/>
            <person name="Purushe J."/>
            <person name="Tulsiani S.M."/>
            <person name="Graham G.C."/>
            <person name="Burns M.-A."/>
            <person name="Dohnt M.F."/>
            <person name="Smythe L.D."/>
            <person name="McKay D.B."/>
            <person name="Craig S.B."/>
            <person name="Vinetz J.M."/>
            <person name="Sutton G.G."/>
            <person name="Nierman W.C."/>
            <person name="Fouts D.E."/>
        </authorList>
    </citation>
    <scope>NUCLEOTIDE SEQUENCE [LARGE SCALE GENOMIC DNA]</scope>
    <source>
        <strain evidence="1 2">LT2116</strain>
    </source>
</reference>
<protein>
    <submittedName>
        <fullName evidence="1">Uncharacterized protein</fullName>
    </submittedName>
</protein>
<dbReference type="Proteomes" id="UP000011770">
    <property type="component" value="Unassembled WGS sequence"/>
</dbReference>
<comment type="caution">
    <text evidence="1">The sequence shown here is derived from an EMBL/GenBank/DDBJ whole genome shotgun (WGS) entry which is preliminary data.</text>
</comment>
<proteinExistence type="predicted"/>
<dbReference type="EMBL" id="AHOR02000012">
    <property type="protein sequence ID" value="EMF83502.1"/>
    <property type="molecule type" value="Genomic_DNA"/>
</dbReference>
<evidence type="ECO:0000313" key="1">
    <source>
        <dbReference type="EMBL" id="EMF83502.1"/>
    </source>
</evidence>
<gene>
    <name evidence="1" type="ORF">LEP1GSC188_1397</name>
</gene>
<evidence type="ECO:0000313" key="2">
    <source>
        <dbReference type="Proteomes" id="UP000011770"/>
    </source>
</evidence>
<name>M3FT95_9LEPT</name>
<organism evidence="1 2">
    <name type="scientific">Leptospira weilii serovar Topaz str. LT2116</name>
    <dbReference type="NCBI Taxonomy" id="1088540"/>
    <lineage>
        <taxon>Bacteria</taxon>
        <taxon>Pseudomonadati</taxon>
        <taxon>Spirochaetota</taxon>
        <taxon>Spirochaetia</taxon>
        <taxon>Leptospirales</taxon>
        <taxon>Leptospiraceae</taxon>
        <taxon>Leptospira</taxon>
    </lineage>
</organism>
<sequence>MGLAPILRRVEILLRLYSRIFGSLDRSSVGTSAQRGEYRIQSSFPGFA</sequence>